<dbReference type="InParanoid" id="J0D8P9"/>
<dbReference type="AlphaFoldDB" id="J0D8P9"/>
<proteinExistence type="predicted"/>
<evidence type="ECO:0000313" key="1">
    <source>
        <dbReference type="EMBL" id="EJD35843.1"/>
    </source>
</evidence>
<organism evidence="1 2">
    <name type="scientific">Auricularia subglabra (strain TFB-10046 / SS5)</name>
    <name type="common">White-rot fungus</name>
    <name type="synonym">Auricularia delicata (strain TFB10046)</name>
    <dbReference type="NCBI Taxonomy" id="717982"/>
    <lineage>
        <taxon>Eukaryota</taxon>
        <taxon>Fungi</taxon>
        <taxon>Dikarya</taxon>
        <taxon>Basidiomycota</taxon>
        <taxon>Agaricomycotina</taxon>
        <taxon>Agaricomycetes</taxon>
        <taxon>Auriculariales</taxon>
        <taxon>Auriculariaceae</taxon>
        <taxon>Auricularia</taxon>
    </lineage>
</organism>
<gene>
    <name evidence="1" type="ORF">AURDEDRAFT_175118</name>
</gene>
<sequence>MHVAVNTGLVAWRPRHGVLRGLPVYRLYWMPDRRSFPETRGRSPGQLLTLSSGFGLHELGPECWDNCTQATQSRLGTAAVSPPSNDPRLAFEVQLLTPYRHVFHADRYADGRQHQLRYPTPHNAGP</sequence>
<dbReference type="KEGG" id="adl:AURDEDRAFT_175118"/>
<accession>J0D8P9</accession>
<keyword evidence="2" id="KW-1185">Reference proteome</keyword>
<reference evidence="2" key="1">
    <citation type="journal article" date="2012" name="Science">
        <title>The Paleozoic origin of enzymatic lignin decomposition reconstructed from 31 fungal genomes.</title>
        <authorList>
            <person name="Floudas D."/>
            <person name="Binder M."/>
            <person name="Riley R."/>
            <person name="Barry K."/>
            <person name="Blanchette R.A."/>
            <person name="Henrissat B."/>
            <person name="Martinez A.T."/>
            <person name="Otillar R."/>
            <person name="Spatafora J.W."/>
            <person name="Yadav J.S."/>
            <person name="Aerts A."/>
            <person name="Benoit I."/>
            <person name="Boyd A."/>
            <person name="Carlson A."/>
            <person name="Copeland A."/>
            <person name="Coutinho P.M."/>
            <person name="de Vries R.P."/>
            <person name="Ferreira P."/>
            <person name="Findley K."/>
            <person name="Foster B."/>
            <person name="Gaskell J."/>
            <person name="Glotzer D."/>
            <person name="Gorecki P."/>
            <person name="Heitman J."/>
            <person name="Hesse C."/>
            <person name="Hori C."/>
            <person name="Igarashi K."/>
            <person name="Jurgens J.A."/>
            <person name="Kallen N."/>
            <person name="Kersten P."/>
            <person name="Kohler A."/>
            <person name="Kuees U."/>
            <person name="Kumar T.K.A."/>
            <person name="Kuo A."/>
            <person name="LaButti K."/>
            <person name="Larrondo L.F."/>
            <person name="Lindquist E."/>
            <person name="Ling A."/>
            <person name="Lombard V."/>
            <person name="Lucas S."/>
            <person name="Lundell T."/>
            <person name="Martin R."/>
            <person name="McLaughlin D.J."/>
            <person name="Morgenstern I."/>
            <person name="Morin E."/>
            <person name="Murat C."/>
            <person name="Nagy L.G."/>
            <person name="Nolan M."/>
            <person name="Ohm R.A."/>
            <person name="Patyshakuliyeva A."/>
            <person name="Rokas A."/>
            <person name="Ruiz-Duenas F.J."/>
            <person name="Sabat G."/>
            <person name="Salamov A."/>
            <person name="Samejima M."/>
            <person name="Schmutz J."/>
            <person name="Slot J.C."/>
            <person name="St John F."/>
            <person name="Stenlid J."/>
            <person name="Sun H."/>
            <person name="Sun S."/>
            <person name="Syed K."/>
            <person name="Tsang A."/>
            <person name="Wiebenga A."/>
            <person name="Young D."/>
            <person name="Pisabarro A."/>
            <person name="Eastwood D.C."/>
            <person name="Martin F."/>
            <person name="Cullen D."/>
            <person name="Grigoriev I.V."/>
            <person name="Hibbett D.S."/>
        </authorList>
    </citation>
    <scope>NUCLEOTIDE SEQUENCE [LARGE SCALE GENOMIC DNA]</scope>
    <source>
        <strain evidence="2">TFB10046</strain>
    </source>
</reference>
<dbReference type="EMBL" id="JH687878">
    <property type="protein sequence ID" value="EJD35843.1"/>
    <property type="molecule type" value="Genomic_DNA"/>
</dbReference>
<name>J0D8P9_AURST</name>
<evidence type="ECO:0000313" key="2">
    <source>
        <dbReference type="Proteomes" id="UP000006514"/>
    </source>
</evidence>
<protein>
    <submittedName>
        <fullName evidence="1">Uncharacterized protein</fullName>
    </submittedName>
</protein>
<dbReference type="Proteomes" id="UP000006514">
    <property type="component" value="Unassembled WGS sequence"/>
</dbReference>